<dbReference type="STRING" id="1165861.A0A0L0UZU9"/>
<feature type="compositionally biased region" description="Acidic residues" evidence="1">
    <location>
        <begin position="865"/>
        <end position="876"/>
    </location>
</feature>
<evidence type="ECO:0000259" key="2">
    <source>
        <dbReference type="Pfam" id="PF20231"/>
    </source>
</evidence>
<evidence type="ECO:0000313" key="4">
    <source>
        <dbReference type="Proteomes" id="UP000054564"/>
    </source>
</evidence>
<dbReference type="OrthoDB" id="2496395at2759"/>
<dbReference type="Pfam" id="PF20231">
    <property type="entry name" value="DUF6589"/>
    <property type="match status" value="1"/>
</dbReference>
<evidence type="ECO:0000313" key="3">
    <source>
        <dbReference type="EMBL" id="KNE92550.1"/>
    </source>
</evidence>
<evidence type="ECO:0000256" key="1">
    <source>
        <dbReference type="SAM" id="MobiDB-lite"/>
    </source>
</evidence>
<feature type="domain" description="DUF6589" evidence="2">
    <location>
        <begin position="363"/>
        <end position="762"/>
    </location>
</feature>
<feature type="region of interest" description="Disordered" evidence="1">
    <location>
        <begin position="156"/>
        <end position="180"/>
    </location>
</feature>
<sequence>MAILKTRSVKAKPRSEDSKISAICNLLAQYNYNPKSFMMVFLKRREIRSAIQRRFWGTEKGWPTTLRLLKAIRGVVTKKSLGKGLWEEFILAEAIEIVKAQKPPRGTYPKGVYYNSNRITPFFFSLKLKIQRNDSISKIHMPFLFKLLSAKLNDRPARKKTGSPQEAINIPDSCSEASEPSDASIEEEYMFDGKTRGAPKPKSSLNHGSRARRTATIMCAMVAFICNRRNNGHQIGNAISLLACGVTERVSKFLQYIGLVSSRQTTHNALNRLSQQSERRIAAKLGRTPPNLPTLAPFLCFDNLDFEQKIHSKSIGRDNHMFHGTWGYIHQISQKLLDQFPKSELTLQSYKEAMARVCKLRVTPKMFLPRPNEDAHWQCVLKSQIAEALLEHIARPSDSRIKIATQPPVLDQLPADEPDITMLKLMTASDNSSQGVGEVFEAIVKQSNMTMTEFSSRLQVIDADLGSCTNVSSLRSQRVPSRHIEESLGNILTVLRGSHTLWNVAHAIYSKHFGDRTDSRDSGGWRFLLALGISCPSGVDKKDYTLMIKNMEKIHRAAIVYCIKLVMGTDKANTTKELPLLPSERIRDIVDQTYLRFFSPQAKASAADDGRSKKVSNLILRLSDFATVVEGNSAMKVGDVGRLMNVWKRWTVISQGLTTLTQYSIQLPRMILLLNEVLPHGLGQVILRSMLIAPSGQRKHFVAKDQHLEQQNCWLKFFFNNTGCGTNIDRLKNVYSVNVTLLQNLITDLASNAGKVDVTQSHHNHIDLLSMNNCLRMCRSNDICSTSHKIGEFAPAGIVDFYALGIQTLKEKYLSPGSKLNHLRPSTIGVADPIDPLNTNDVAEDVSEAGDNEPDVDENKHETSDDNDSSSESEEM</sequence>
<gene>
    <name evidence="3" type="ORF">PSTG_14058</name>
</gene>
<dbReference type="AlphaFoldDB" id="A0A0L0UZU9"/>
<dbReference type="Proteomes" id="UP000054564">
    <property type="component" value="Unassembled WGS sequence"/>
</dbReference>
<reference evidence="4" key="1">
    <citation type="submission" date="2014-03" db="EMBL/GenBank/DDBJ databases">
        <title>The Genome Sequence of Puccinia striiformis f. sp. tritici PST-78.</title>
        <authorList>
            <consortium name="The Broad Institute Genome Sequencing Platform"/>
            <person name="Cuomo C."/>
            <person name="Hulbert S."/>
            <person name="Chen X."/>
            <person name="Walker B."/>
            <person name="Young S.K."/>
            <person name="Zeng Q."/>
            <person name="Gargeya S."/>
            <person name="Fitzgerald M."/>
            <person name="Haas B."/>
            <person name="Abouelleil A."/>
            <person name="Alvarado L."/>
            <person name="Arachchi H.M."/>
            <person name="Berlin A.M."/>
            <person name="Chapman S.B."/>
            <person name="Goldberg J."/>
            <person name="Griggs A."/>
            <person name="Gujja S."/>
            <person name="Hansen M."/>
            <person name="Howarth C."/>
            <person name="Imamovic A."/>
            <person name="Larimer J."/>
            <person name="McCowan C."/>
            <person name="Montmayeur A."/>
            <person name="Murphy C."/>
            <person name="Neiman D."/>
            <person name="Pearson M."/>
            <person name="Priest M."/>
            <person name="Roberts A."/>
            <person name="Saif S."/>
            <person name="Shea T."/>
            <person name="Sisk P."/>
            <person name="Sykes S."/>
            <person name="Wortman J."/>
            <person name="Nusbaum C."/>
            <person name="Birren B."/>
        </authorList>
    </citation>
    <scope>NUCLEOTIDE SEQUENCE [LARGE SCALE GENOMIC DNA]</scope>
    <source>
        <strain evidence="4">race PST-78</strain>
    </source>
</reference>
<protein>
    <recommendedName>
        <fullName evidence="2">DUF6589 domain-containing protein</fullName>
    </recommendedName>
</protein>
<accession>A0A0L0UZU9</accession>
<feature type="compositionally biased region" description="Acidic residues" evidence="1">
    <location>
        <begin position="842"/>
        <end position="856"/>
    </location>
</feature>
<name>A0A0L0UZU9_9BASI</name>
<organism evidence="3 4">
    <name type="scientific">Puccinia striiformis f. sp. tritici PST-78</name>
    <dbReference type="NCBI Taxonomy" id="1165861"/>
    <lineage>
        <taxon>Eukaryota</taxon>
        <taxon>Fungi</taxon>
        <taxon>Dikarya</taxon>
        <taxon>Basidiomycota</taxon>
        <taxon>Pucciniomycotina</taxon>
        <taxon>Pucciniomycetes</taxon>
        <taxon>Pucciniales</taxon>
        <taxon>Pucciniaceae</taxon>
        <taxon>Puccinia</taxon>
    </lineage>
</organism>
<dbReference type="InterPro" id="IPR046496">
    <property type="entry name" value="DUF6589"/>
</dbReference>
<proteinExistence type="predicted"/>
<comment type="caution">
    <text evidence="3">The sequence shown here is derived from an EMBL/GenBank/DDBJ whole genome shotgun (WGS) entry which is preliminary data.</text>
</comment>
<keyword evidence="4" id="KW-1185">Reference proteome</keyword>
<feature type="region of interest" description="Disordered" evidence="1">
    <location>
        <begin position="829"/>
        <end position="876"/>
    </location>
</feature>
<dbReference type="EMBL" id="AJIL01000161">
    <property type="protein sequence ID" value="KNE92550.1"/>
    <property type="molecule type" value="Genomic_DNA"/>
</dbReference>